<keyword evidence="3" id="KW-1185">Reference proteome</keyword>
<dbReference type="Proteomes" id="UP001153069">
    <property type="component" value="Unassembled WGS sequence"/>
</dbReference>
<feature type="compositionally biased region" description="Polar residues" evidence="1">
    <location>
        <begin position="162"/>
        <end position="176"/>
    </location>
</feature>
<dbReference type="EMBL" id="CAICTM010003777">
    <property type="protein sequence ID" value="CAB9531641.1"/>
    <property type="molecule type" value="Genomic_DNA"/>
</dbReference>
<organism evidence="2 3">
    <name type="scientific">Seminavis robusta</name>
    <dbReference type="NCBI Taxonomy" id="568900"/>
    <lineage>
        <taxon>Eukaryota</taxon>
        <taxon>Sar</taxon>
        <taxon>Stramenopiles</taxon>
        <taxon>Ochrophyta</taxon>
        <taxon>Bacillariophyta</taxon>
        <taxon>Bacillariophyceae</taxon>
        <taxon>Bacillariophycidae</taxon>
        <taxon>Naviculales</taxon>
        <taxon>Naviculaceae</taxon>
        <taxon>Seminavis</taxon>
    </lineage>
</organism>
<name>A0A9N8HZK8_9STRA</name>
<feature type="non-terminal residue" evidence="2">
    <location>
        <position position="455"/>
    </location>
</feature>
<proteinExistence type="predicted"/>
<evidence type="ECO:0000256" key="1">
    <source>
        <dbReference type="SAM" id="MobiDB-lite"/>
    </source>
</evidence>
<accession>A0A9N8HZK8</accession>
<comment type="caution">
    <text evidence="2">The sequence shown here is derived from an EMBL/GenBank/DDBJ whole genome shotgun (WGS) entry which is preliminary data.</text>
</comment>
<sequence>MKMNIGNLSHEADSDGDDFAAIFVDYFSPLANEKNPSESVSPEGTPRDAAVFGQSTEAVDESPNPSINPTIDIPNNLAGLYQALFQQLLEFMSLGTLMALNPGLMPARMIPIPSTLFNNTPNPPNKTMHKQSPFYTSAHPTTTRPPSSSPEAYASEQPSSANASPTKGLTSTPTNIDMQWPQGDVCYSVGTDDFQLGWAFQTINAYTIMDGGRRVIRKCMGLAKCKSCSFVARPINPETKKADELPKLPKYTCPKHPKELLQWIPCTGGSGKHTGQPCRVHATHYPKSGVVVVQHFGTHQHLKPVTKKPTPAAMKKLTEIVTMHPTIGASKLKYGHVGTNLEPITKLDPTFNNTDFVNYLRKKIVKQTGADGIQSSWPALLQFQKDSCRGGSFIIHTDLRPECAIIIMQNDYMRQVLHESPTACQTDTIEGEIIDPEFKGTINLHMTSKFDIIAG</sequence>
<gene>
    <name evidence="2" type="ORF">SEMRO_3779_G351000.1</name>
</gene>
<evidence type="ECO:0000313" key="3">
    <source>
        <dbReference type="Proteomes" id="UP001153069"/>
    </source>
</evidence>
<protein>
    <submittedName>
        <fullName evidence="2">Uncharacterized protein</fullName>
    </submittedName>
</protein>
<reference evidence="2" key="1">
    <citation type="submission" date="2020-06" db="EMBL/GenBank/DDBJ databases">
        <authorList>
            <consortium name="Plant Systems Biology data submission"/>
        </authorList>
    </citation>
    <scope>NUCLEOTIDE SEQUENCE</scope>
    <source>
        <strain evidence="2">D6</strain>
    </source>
</reference>
<feature type="region of interest" description="Disordered" evidence="1">
    <location>
        <begin position="116"/>
        <end position="176"/>
    </location>
</feature>
<dbReference type="AlphaFoldDB" id="A0A9N8HZK8"/>
<feature type="compositionally biased region" description="Low complexity" evidence="1">
    <location>
        <begin position="136"/>
        <end position="161"/>
    </location>
</feature>
<evidence type="ECO:0000313" key="2">
    <source>
        <dbReference type="EMBL" id="CAB9531641.1"/>
    </source>
</evidence>